<evidence type="ECO:0000256" key="4">
    <source>
        <dbReference type="ARBA" id="ARBA00022723"/>
    </source>
</evidence>
<dbReference type="InterPro" id="IPR001365">
    <property type="entry name" value="A_deaminase_dom"/>
</dbReference>
<keyword evidence="4" id="KW-0479">Metal-binding</keyword>
<dbReference type="EMBL" id="BGPR01101248">
    <property type="protein sequence ID" value="GBM59027.1"/>
    <property type="molecule type" value="Genomic_DNA"/>
</dbReference>
<dbReference type="EC" id="3.5.4.4" evidence="3"/>
<dbReference type="GO" id="GO:0043103">
    <property type="term" value="P:hypoxanthine salvage"/>
    <property type="evidence" value="ECO:0007669"/>
    <property type="project" value="TreeGrafter"/>
</dbReference>
<evidence type="ECO:0000313" key="8">
    <source>
        <dbReference type="EMBL" id="GBM59027.1"/>
    </source>
</evidence>
<dbReference type="SUPFAM" id="SSF51556">
    <property type="entry name" value="Metallo-dependent hydrolases"/>
    <property type="match status" value="1"/>
</dbReference>
<dbReference type="GO" id="GO:0046103">
    <property type="term" value="P:inosine biosynthetic process"/>
    <property type="evidence" value="ECO:0007669"/>
    <property type="project" value="TreeGrafter"/>
</dbReference>
<comment type="cofactor">
    <cofactor evidence="1">
        <name>Zn(2+)</name>
        <dbReference type="ChEBI" id="CHEBI:29105"/>
    </cofactor>
</comment>
<sequence>MIGYSTGLNIYRTFGQPDRYWYMGKAGAVLECLCSPRKSEKACVGDWSAWKKGIHLKVDTLEDLYEASSVKFPTTLADFLEHFTIFHPVFVGDAEAIERVAYEFCQDSAKQNVLYSEVRYCPHTWTSAQSPLTPRDVVKCVNRGLSRGSDDFKIMVRSILCCSRANPGEQRKS</sequence>
<keyword evidence="5" id="KW-0378">Hydrolase</keyword>
<dbReference type="OrthoDB" id="272271at2759"/>
<dbReference type="Pfam" id="PF00962">
    <property type="entry name" value="A_deaminase"/>
    <property type="match status" value="1"/>
</dbReference>
<name>A0A4Y2H0Q3_ARAVE</name>
<evidence type="ECO:0000256" key="2">
    <source>
        <dbReference type="ARBA" id="ARBA00006676"/>
    </source>
</evidence>
<dbReference type="GO" id="GO:0046872">
    <property type="term" value="F:metal ion binding"/>
    <property type="evidence" value="ECO:0007669"/>
    <property type="project" value="UniProtKB-KW"/>
</dbReference>
<dbReference type="PANTHER" id="PTHR11409">
    <property type="entry name" value="ADENOSINE DEAMINASE"/>
    <property type="match status" value="1"/>
</dbReference>
<dbReference type="GO" id="GO:0004000">
    <property type="term" value="F:adenosine deaminase activity"/>
    <property type="evidence" value="ECO:0007669"/>
    <property type="project" value="TreeGrafter"/>
</dbReference>
<dbReference type="GO" id="GO:0006154">
    <property type="term" value="P:adenosine catabolic process"/>
    <property type="evidence" value="ECO:0007669"/>
    <property type="project" value="TreeGrafter"/>
</dbReference>
<evidence type="ECO:0000256" key="6">
    <source>
        <dbReference type="ARBA" id="ARBA00022833"/>
    </source>
</evidence>
<evidence type="ECO:0000256" key="1">
    <source>
        <dbReference type="ARBA" id="ARBA00001947"/>
    </source>
</evidence>
<evidence type="ECO:0000313" key="9">
    <source>
        <dbReference type="Proteomes" id="UP000499080"/>
    </source>
</evidence>
<dbReference type="Proteomes" id="UP000499080">
    <property type="component" value="Unassembled WGS sequence"/>
</dbReference>
<feature type="domain" description="Adenosine deaminase" evidence="7">
    <location>
        <begin position="49"/>
        <end position="167"/>
    </location>
</feature>
<dbReference type="GO" id="GO:0005829">
    <property type="term" value="C:cytosol"/>
    <property type="evidence" value="ECO:0007669"/>
    <property type="project" value="TreeGrafter"/>
</dbReference>
<protein>
    <recommendedName>
        <fullName evidence="3">adenosine deaminase</fullName>
        <ecNumber evidence="3">3.5.4.4</ecNumber>
    </recommendedName>
</protein>
<comment type="similarity">
    <text evidence="2">Belongs to the metallo-dependent hydrolases superfamily. Adenosine and AMP deaminases family.</text>
</comment>
<dbReference type="GO" id="GO:0009897">
    <property type="term" value="C:external side of plasma membrane"/>
    <property type="evidence" value="ECO:0007669"/>
    <property type="project" value="TreeGrafter"/>
</dbReference>
<dbReference type="Gene3D" id="3.20.20.140">
    <property type="entry name" value="Metal-dependent hydrolases"/>
    <property type="match status" value="1"/>
</dbReference>
<keyword evidence="9" id="KW-1185">Reference proteome</keyword>
<evidence type="ECO:0000256" key="5">
    <source>
        <dbReference type="ARBA" id="ARBA00022801"/>
    </source>
</evidence>
<proteinExistence type="inferred from homology"/>
<accession>A0A4Y2H0Q3</accession>
<dbReference type="PANTHER" id="PTHR11409:SF43">
    <property type="entry name" value="ADENOSINE DEAMINASE"/>
    <property type="match status" value="1"/>
</dbReference>
<evidence type="ECO:0000256" key="3">
    <source>
        <dbReference type="ARBA" id="ARBA00012784"/>
    </source>
</evidence>
<gene>
    <name evidence="8" type="primary">ada_0</name>
    <name evidence="8" type="ORF">AVEN_79599_1</name>
</gene>
<dbReference type="InterPro" id="IPR006330">
    <property type="entry name" value="Ado/ade_deaminase"/>
</dbReference>
<comment type="caution">
    <text evidence="8">The sequence shown here is derived from an EMBL/GenBank/DDBJ whole genome shotgun (WGS) entry which is preliminary data.</text>
</comment>
<evidence type="ECO:0000259" key="7">
    <source>
        <dbReference type="Pfam" id="PF00962"/>
    </source>
</evidence>
<reference evidence="8 9" key="1">
    <citation type="journal article" date="2019" name="Sci. Rep.">
        <title>Orb-weaving spider Araneus ventricosus genome elucidates the spidroin gene catalogue.</title>
        <authorList>
            <person name="Kono N."/>
            <person name="Nakamura H."/>
            <person name="Ohtoshi R."/>
            <person name="Moran D.A.P."/>
            <person name="Shinohara A."/>
            <person name="Yoshida Y."/>
            <person name="Fujiwara M."/>
            <person name="Mori M."/>
            <person name="Tomita M."/>
            <person name="Arakawa K."/>
        </authorList>
    </citation>
    <scope>NUCLEOTIDE SEQUENCE [LARGE SCALE GENOMIC DNA]</scope>
</reference>
<organism evidence="8 9">
    <name type="scientific">Araneus ventricosus</name>
    <name type="common">Orbweaver spider</name>
    <name type="synonym">Epeira ventricosa</name>
    <dbReference type="NCBI Taxonomy" id="182803"/>
    <lineage>
        <taxon>Eukaryota</taxon>
        <taxon>Metazoa</taxon>
        <taxon>Ecdysozoa</taxon>
        <taxon>Arthropoda</taxon>
        <taxon>Chelicerata</taxon>
        <taxon>Arachnida</taxon>
        <taxon>Araneae</taxon>
        <taxon>Araneomorphae</taxon>
        <taxon>Entelegynae</taxon>
        <taxon>Araneoidea</taxon>
        <taxon>Araneidae</taxon>
        <taxon>Araneus</taxon>
    </lineage>
</organism>
<dbReference type="InterPro" id="IPR032466">
    <property type="entry name" value="Metal_Hydrolase"/>
</dbReference>
<dbReference type="GO" id="GO:0060169">
    <property type="term" value="P:negative regulation of adenosine receptor signaling pathway"/>
    <property type="evidence" value="ECO:0007669"/>
    <property type="project" value="TreeGrafter"/>
</dbReference>
<keyword evidence="6" id="KW-0862">Zinc</keyword>
<dbReference type="AlphaFoldDB" id="A0A4Y2H0Q3"/>